<feature type="coiled-coil region" evidence="9">
    <location>
        <begin position="164"/>
        <end position="198"/>
    </location>
</feature>
<evidence type="ECO:0000256" key="9">
    <source>
        <dbReference type="SAM" id="Coils"/>
    </source>
</evidence>
<evidence type="ECO:0000313" key="11">
    <source>
        <dbReference type="EMBL" id="QDU64272.1"/>
    </source>
</evidence>
<dbReference type="AlphaFoldDB" id="A0A518BBC2"/>
<protein>
    <recommendedName>
        <fullName evidence="6">GTPase HflX</fullName>
    </recommendedName>
    <alternativeName>
        <fullName evidence="6">GTP-binding protein HflX</fullName>
    </alternativeName>
</protein>
<dbReference type="InterPro" id="IPR030394">
    <property type="entry name" value="G_HFLX_dom"/>
</dbReference>
<gene>
    <name evidence="6 11" type="primary">hflX</name>
    <name evidence="11" type="ORF">Pan216_51610</name>
</gene>
<feature type="binding site" evidence="8">
    <location>
        <position position="236"/>
    </location>
    <ligand>
        <name>Mg(2+)</name>
        <dbReference type="ChEBI" id="CHEBI:18420"/>
    </ligand>
</feature>
<dbReference type="NCBIfam" id="TIGR03156">
    <property type="entry name" value="GTP_HflX"/>
    <property type="match status" value="1"/>
</dbReference>
<evidence type="ECO:0000256" key="2">
    <source>
        <dbReference type="ARBA" id="ARBA00022723"/>
    </source>
</evidence>
<keyword evidence="4 8" id="KW-0460">Magnesium</keyword>
<evidence type="ECO:0000313" key="12">
    <source>
        <dbReference type="Proteomes" id="UP000317093"/>
    </source>
</evidence>
<dbReference type="InterPro" id="IPR027417">
    <property type="entry name" value="P-loop_NTPase"/>
</dbReference>
<dbReference type="KEGG" id="knv:Pan216_51610"/>
<evidence type="ECO:0000256" key="8">
    <source>
        <dbReference type="PIRSR" id="PIRSR006809-2"/>
    </source>
</evidence>
<dbReference type="GO" id="GO:0005525">
    <property type="term" value="F:GTP binding"/>
    <property type="evidence" value="ECO:0007669"/>
    <property type="project" value="UniProtKB-UniRule"/>
</dbReference>
<dbReference type="Gene3D" id="6.10.250.2860">
    <property type="match status" value="1"/>
</dbReference>
<dbReference type="PROSITE" id="PS51705">
    <property type="entry name" value="G_HFLX"/>
    <property type="match status" value="1"/>
</dbReference>
<feature type="binding site" evidence="7">
    <location>
        <begin position="256"/>
        <end position="259"/>
    </location>
    <ligand>
        <name>GTP</name>
        <dbReference type="ChEBI" id="CHEBI:37565"/>
    </ligand>
</feature>
<comment type="function">
    <text evidence="6">GTPase that associates with the 50S ribosomal subunit and may have a role during protein synthesis or ribosome biogenesis.</text>
</comment>
<dbReference type="GO" id="GO:0005737">
    <property type="term" value="C:cytoplasm"/>
    <property type="evidence" value="ECO:0007669"/>
    <property type="project" value="UniProtKB-SubCell"/>
</dbReference>
<dbReference type="PRINTS" id="PR00326">
    <property type="entry name" value="GTP1OBG"/>
</dbReference>
<dbReference type="Gene3D" id="3.40.50.300">
    <property type="entry name" value="P-loop containing nucleotide triphosphate hydrolases"/>
    <property type="match status" value="1"/>
</dbReference>
<name>A0A518BBC2_9BACT</name>
<feature type="binding site" evidence="7">
    <location>
        <begin position="209"/>
        <end position="216"/>
    </location>
    <ligand>
        <name>GTP</name>
        <dbReference type="ChEBI" id="CHEBI:37565"/>
    </ligand>
</feature>
<dbReference type="FunFam" id="3.40.50.11060:FF:000001">
    <property type="entry name" value="GTPase HflX"/>
    <property type="match status" value="1"/>
</dbReference>
<organism evidence="11 12">
    <name type="scientific">Kolteria novifilia</name>
    <dbReference type="NCBI Taxonomy" id="2527975"/>
    <lineage>
        <taxon>Bacteria</taxon>
        <taxon>Pseudomonadati</taxon>
        <taxon>Planctomycetota</taxon>
        <taxon>Planctomycetia</taxon>
        <taxon>Kolteriales</taxon>
        <taxon>Kolteriaceae</taxon>
        <taxon>Kolteria</taxon>
    </lineage>
</organism>
<dbReference type="InterPro" id="IPR006073">
    <property type="entry name" value="GTP-bd"/>
</dbReference>
<feature type="domain" description="Hflx-type G" evidence="10">
    <location>
        <begin position="203"/>
        <end position="369"/>
    </location>
</feature>
<dbReference type="OrthoDB" id="9812272at2"/>
<dbReference type="InterPro" id="IPR032305">
    <property type="entry name" value="GTP-bd_M"/>
</dbReference>
<evidence type="ECO:0000259" key="10">
    <source>
        <dbReference type="PROSITE" id="PS51705"/>
    </source>
</evidence>
<dbReference type="GO" id="GO:0043022">
    <property type="term" value="F:ribosome binding"/>
    <property type="evidence" value="ECO:0007669"/>
    <property type="project" value="TreeGrafter"/>
</dbReference>
<dbReference type="NCBIfam" id="TIGR00231">
    <property type="entry name" value="small_GTP"/>
    <property type="match status" value="1"/>
</dbReference>
<keyword evidence="5 6" id="KW-0342">GTP-binding</keyword>
<dbReference type="HAMAP" id="MF_00900">
    <property type="entry name" value="GTPase_HflX"/>
    <property type="match status" value="1"/>
</dbReference>
<evidence type="ECO:0000256" key="1">
    <source>
        <dbReference type="ARBA" id="ARBA00022490"/>
    </source>
</evidence>
<evidence type="ECO:0000256" key="6">
    <source>
        <dbReference type="HAMAP-Rule" id="MF_00900"/>
    </source>
</evidence>
<dbReference type="PIRSF" id="PIRSF006809">
    <property type="entry name" value="GTP-binding_hflX_prd"/>
    <property type="match status" value="1"/>
</dbReference>
<comment type="similarity">
    <text evidence="6">Belongs to the TRAFAC class OBG-HflX-like GTPase superfamily. HflX GTPase family.</text>
</comment>
<dbReference type="GO" id="GO:0003924">
    <property type="term" value="F:GTPase activity"/>
    <property type="evidence" value="ECO:0007669"/>
    <property type="project" value="UniProtKB-UniRule"/>
</dbReference>
<keyword evidence="2 8" id="KW-0479">Metal-binding</keyword>
<dbReference type="InterPro" id="IPR042108">
    <property type="entry name" value="GTPase_HflX_N_sf"/>
</dbReference>
<proteinExistence type="inferred from homology"/>
<evidence type="ECO:0000256" key="7">
    <source>
        <dbReference type="PIRSR" id="PIRSR006809-1"/>
    </source>
</evidence>
<reference evidence="11 12" key="1">
    <citation type="submission" date="2019-02" db="EMBL/GenBank/DDBJ databases">
        <title>Deep-cultivation of Planctomycetes and their phenomic and genomic characterization uncovers novel biology.</title>
        <authorList>
            <person name="Wiegand S."/>
            <person name="Jogler M."/>
            <person name="Boedeker C."/>
            <person name="Pinto D."/>
            <person name="Vollmers J."/>
            <person name="Rivas-Marin E."/>
            <person name="Kohn T."/>
            <person name="Peeters S.H."/>
            <person name="Heuer A."/>
            <person name="Rast P."/>
            <person name="Oberbeckmann S."/>
            <person name="Bunk B."/>
            <person name="Jeske O."/>
            <person name="Meyerdierks A."/>
            <person name="Storesund J.E."/>
            <person name="Kallscheuer N."/>
            <person name="Luecker S."/>
            <person name="Lage O.M."/>
            <person name="Pohl T."/>
            <person name="Merkel B.J."/>
            <person name="Hornburger P."/>
            <person name="Mueller R.-W."/>
            <person name="Bruemmer F."/>
            <person name="Labrenz M."/>
            <person name="Spormann A.M."/>
            <person name="Op den Camp H."/>
            <person name="Overmann J."/>
            <person name="Amann R."/>
            <person name="Jetten M.S.M."/>
            <person name="Mascher T."/>
            <person name="Medema M.H."/>
            <person name="Devos D.P."/>
            <person name="Kaster A.-K."/>
            <person name="Ovreas L."/>
            <person name="Rohde M."/>
            <person name="Galperin M.Y."/>
            <person name="Jogler C."/>
        </authorList>
    </citation>
    <scope>NUCLEOTIDE SEQUENCE [LARGE SCALE GENOMIC DNA]</scope>
    <source>
        <strain evidence="11 12">Pan216</strain>
    </source>
</reference>
<dbReference type="GO" id="GO:0046872">
    <property type="term" value="F:metal ion binding"/>
    <property type="evidence" value="ECO:0007669"/>
    <property type="project" value="UniProtKB-KW"/>
</dbReference>
<accession>A0A518BBC2</accession>
<comment type="subunit">
    <text evidence="6">Monomer. Associates with the 50S ribosomal subunit.</text>
</comment>
<feature type="binding site" evidence="7">
    <location>
        <begin position="322"/>
        <end position="325"/>
    </location>
    <ligand>
        <name>GTP</name>
        <dbReference type="ChEBI" id="CHEBI:37565"/>
    </ligand>
</feature>
<dbReference type="EMBL" id="CP036279">
    <property type="protein sequence ID" value="QDU64272.1"/>
    <property type="molecule type" value="Genomic_DNA"/>
</dbReference>
<dbReference type="PANTHER" id="PTHR10229:SF0">
    <property type="entry name" value="GTP-BINDING PROTEIN 6-RELATED"/>
    <property type="match status" value="1"/>
</dbReference>
<dbReference type="Pfam" id="PF13167">
    <property type="entry name" value="GTP-bdg_N"/>
    <property type="match status" value="1"/>
</dbReference>
<feature type="binding site" evidence="8">
    <location>
        <position position="216"/>
    </location>
    <ligand>
        <name>Mg(2+)</name>
        <dbReference type="ChEBI" id="CHEBI:18420"/>
    </ligand>
</feature>
<keyword evidence="1 6" id="KW-0963">Cytoplasm</keyword>
<sequence length="440" mass="49377">MVDRHREDLTVRQEGAVLVGVTLPNTSESNDHPLSELRGLAKTAGARILGDLHQRRNKPDIATYLGSGKVEELGEMVEERDADVVLFDNELDPGQVRNLERRTHTKVVDRTELILDIFATRAKTHQARLQVELAQLEYLRPRLKRMWTHLERHGGGIGTRGPGEQQLETDRRLLDKRIRDLKQRLSSIQQRKKREVNRRSNELRVSLVGYTNAGKSTLMRRLTGADVLVANKLFATLDTRTRQWAIPGWTKVLLSDTVGFIRDLPHDLVESFKATLEEATHADLLLHVVDASNPYVREQIKSVEKVLRELEAESTPTILVLNQIDCVEDPTIIHGLRASYANAVAVSAATGEGVGKLEQLVQKMLSERFVTAEVTTHAGNGRLLAYLNAHGEVEDQRYEGESVIVTVKIARHLLERVSSDELEITLLDGAPLMDPVADDE</sequence>
<feature type="binding site" evidence="7">
    <location>
        <begin position="234"/>
        <end position="238"/>
    </location>
    <ligand>
        <name>GTP</name>
        <dbReference type="ChEBI" id="CHEBI:37565"/>
    </ligand>
</feature>
<dbReference type="Pfam" id="PF19275">
    <property type="entry name" value="HflX_C"/>
    <property type="match status" value="1"/>
</dbReference>
<comment type="cofactor">
    <cofactor evidence="8">
        <name>Mg(2+)</name>
        <dbReference type="ChEBI" id="CHEBI:18420"/>
    </cofactor>
</comment>
<evidence type="ECO:0000256" key="5">
    <source>
        <dbReference type="ARBA" id="ARBA00023134"/>
    </source>
</evidence>
<dbReference type="InterPro" id="IPR016496">
    <property type="entry name" value="GTPase_HflX"/>
</dbReference>
<dbReference type="Gene3D" id="3.40.50.11060">
    <property type="entry name" value="GTPase HflX, N-terminal domain"/>
    <property type="match status" value="1"/>
</dbReference>
<dbReference type="Pfam" id="PF01926">
    <property type="entry name" value="MMR_HSR1"/>
    <property type="match status" value="1"/>
</dbReference>
<comment type="subcellular location">
    <subcellularLocation>
        <location evidence="6">Cytoplasm</location>
    </subcellularLocation>
    <text evidence="6">May associate with membranes.</text>
</comment>
<dbReference type="CDD" id="cd01878">
    <property type="entry name" value="HflX"/>
    <property type="match status" value="1"/>
</dbReference>
<dbReference type="InterPro" id="IPR005225">
    <property type="entry name" value="Small_GTP-bd"/>
</dbReference>
<evidence type="ECO:0000256" key="3">
    <source>
        <dbReference type="ARBA" id="ARBA00022741"/>
    </source>
</evidence>
<dbReference type="SUPFAM" id="SSF52540">
    <property type="entry name" value="P-loop containing nucleoside triphosphate hydrolases"/>
    <property type="match status" value="1"/>
</dbReference>
<keyword evidence="12" id="KW-1185">Reference proteome</keyword>
<dbReference type="PANTHER" id="PTHR10229">
    <property type="entry name" value="GTP-BINDING PROTEIN HFLX"/>
    <property type="match status" value="1"/>
</dbReference>
<evidence type="ECO:0000256" key="4">
    <source>
        <dbReference type="ARBA" id="ARBA00022842"/>
    </source>
</evidence>
<keyword evidence="9" id="KW-0175">Coiled coil</keyword>
<keyword evidence="3 6" id="KW-0547">Nucleotide-binding</keyword>
<dbReference type="Proteomes" id="UP000317093">
    <property type="component" value="Chromosome"/>
</dbReference>
<dbReference type="InterPro" id="IPR025121">
    <property type="entry name" value="GTPase_HflX_N"/>
</dbReference>
<dbReference type="InterPro" id="IPR045498">
    <property type="entry name" value="HflX_C"/>
</dbReference>
<dbReference type="RefSeq" id="WP_145262355.1">
    <property type="nucleotide sequence ID" value="NZ_CP036279.1"/>
</dbReference>
<dbReference type="Pfam" id="PF16360">
    <property type="entry name" value="GTP-bdg_M"/>
    <property type="match status" value="1"/>
</dbReference>